<dbReference type="Gene3D" id="2.60.120.260">
    <property type="entry name" value="Galactose-binding domain-like"/>
    <property type="match status" value="2"/>
</dbReference>
<evidence type="ECO:0000313" key="6">
    <source>
        <dbReference type="EMBL" id="SMP73244.1"/>
    </source>
</evidence>
<evidence type="ECO:0000313" key="7">
    <source>
        <dbReference type="Proteomes" id="UP001158067"/>
    </source>
</evidence>
<dbReference type="PROSITE" id="PS51175">
    <property type="entry name" value="CBM6"/>
    <property type="match status" value="1"/>
</dbReference>
<accession>A0ABY1QMF3</accession>
<dbReference type="InterPro" id="IPR008979">
    <property type="entry name" value="Galactose-bd-like_sf"/>
</dbReference>
<dbReference type="EMBL" id="FXUG01000016">
    <property type="protein sequence ID" value="SMP73244.1"/>
    <property type="molecule type" value="Genomic_DNA"/>
</dbReference>
<dbReference type="InterPro" id="IPR006103">
    <property type="entry name" value="Glyco_hydro_2_cat"/>
</dbReference>
<comment type="similarity">
    <text evidence="1">Belongs to the glycosyl hydrolase 2 family.</text>
</comment>
<dbReference type="PANTHER" id="PTHR42732">
    <property type="entry name" value="BETA-GALACTOSIDASE"/>
    <property type="match status" value="1"/>
</dbReference>
<dbReference type="Pfam" id="PF00703">
    <property type="entry name" value="Glyco_hydro_2"/>
    <property type="match status" value="1"/>
</dbReference>
<evidence type="ECO:0000256" key="4">
    <source>
        <dbReference type="SAM" id="SignalP"/>
    </source>
</evidence>
<dbReference type="InterPro" id="IPR023232">
    <property type="entry name" value="Glyco_hydro_2_AS"/>
</dbReference>
<dbReference type="SUPFAM" id="SSF49303">
    <property type="entry name" value="beta-Galactosidase/glucuronidase domain"/>
    <property type="match status" value="1"/>
</dbReference>
<keyword evidence="4" id="KW-0732">Signal</keyword>
<feature type="domain" description="CBM6" evidence="5">
    <location>
        <begin position="897"/>
        <end position="1024"/>
    </location>
</feature>
<proteinExistence type="inferred from homology"/>
<name>A0ABY1QMF3_9BACT</name>
<reference evidence="6 7" key="1">
    <citation type="submission" date="2017-05" db="EMBL/GenBank/DDBJ databases">
        <authorList>
            <person name="Varghese N."/>
            <person name="Submissions S."/>
        </authorList>
    </citation>
    <scope>NUCLEOTIDE SEQUENCE [LARGE SCALE GENOMIC DNA]</scope>
    <source>
        <strain evidence="6 7">DSM 25457</strain>
    </source>
</reference>
<comment type="caution">
    <text evidence="6">The sequence shown here is derived from an EMBL/GenBank/DDBJ whole genome shotgun (WGS) entry which is preliminary data.</text>
</comment>
<evidence type="ECO:0000259" key="5">
    <source>
        <dbReference type="PROSITE" id="PS51175"/>
    </source>
</evidence>
<organism evidence="6 7">
    <name type="scientific">Neorhodopirellula lusitana</name>
    <dbReference type="NCBI Taxonomy" id="445327"/>
    <lineage>
        <taxon>Bacteria</taxon>
        <taxon>Pseudomonadati</taxon>
        <taxon>Planctomycetota</taxon>
        <taxon>Planctomycetia</taxon>
        <taxon>Pirellulales</taxon>
        <taxon>Pirellulaceae</taxon>
        <taxon>Neorhodopirellula</taxon>
    </lineage>
</organism>
<gene>
    <name evidence="6" type="ORF">SAMN06265222_11666</name>
</gene>
<dbReference type="Gene3D" id="2.60.40.10">
    <property type="entry name" value="Immunoglobulins"/>
    <property type="match status" value="3"/>
</dbReference>
<dbReference type="PRINTS" id="PR00132">
    <property type="entry name" value="GLHYDRLASE2"/>
</dbReference>
<dbReference type="InterPro" id="IPR005084">
    <property type="entry name" value="CBM6"/>
</dbReference>
<dbReference type="InterPro" id="IPR006102">
    <property type="entry name" value="Ig-like_GH2"/>
</dbReference>
<evidence type="ECO:0000256" key="2">
    <source>
        <dbReference type="ARBA" id="ARBA00022801"/>
    </source>
</evidence>
<dbReference type="PROSITE" id="PS00608">
    <property type="entry name" value="GLYCOSYL_HYDROL_F2_2"/>
    <property type="match status" value="1"/>
</dbReference>
<dbReference type="InterPro" id="IPR013783">
    <property type="entry name" value="Ig-like_fold"/>
</dbReference>
<feature type="signal peptide" evidence="4">
    <location>
        <begin position="1"/>
        <end position="28"/>
    </location>
</feature>
<dbReference type="InterPro" id="IPR032311">
    <property type="entry name" value="DUF4982"/>
</dbReference>
<keyword evidence="3" id="KW-0326">Glycosidase</keyword>
<dbReference type="InterPro" id="IPR006104">
    <property type="entry name" value="Glyco_hydro_2_N"/>
</dbReference>
<protein>
    <submittedName>
        <fullName evidence="6">Beta-galactosidase</fullName>
    </submittedName>
</protein>
<dbReference type="Pfam" id="PF02837">
    <property type="entry name" value="Glyco_hydro_2_N"/>
    <property type="match status" value="1"/>
</dbReference>
<dbReference type="Gene3D" id="3.20.20.80">
    <property type="entry name" value="Glycosidases"/>
    <property type="match status" value="1"/>
</dbReference>
<dbReference type="SUPFAM" id="SSF51445">
    <property type="entry name" value="(Trans)glycosidases"/>
    <property type="match status" value="1"/>
</dbReference>
<evidence type="ECO:0000256" key="3">
    <source>
        <dbReference type="ARBA" id="ARBA00023295"/>
    </source>
</evidence>
<dbReference type="Pfam" id="PF02836">
    <property type="entry name" value="Glyco_hydro_2_C"/>
    <property type="match status" value="1"/>
</dbReference>
<dbReference type="InterPro" id="IPR017853">
    <property type="entry name" value="GH"/>
</dbReference>
<dbReference type="InterPro" id="IPR051913">
    <property type="entry name" value="GH2_Domain-Containing"/>
</dbReference>
<evidence type="ECO:0000256" key="1">
    <source>
        <dbReference type="ARBA" id="ARBA00007401"/>
    </source>
</evidence>
<feature type="chain" id="PRO_5046720848" evidence="4">
    <location>
        <begin position="29"/>
        <end position="1024"/>
    </location>
</feature>
<dbReference type="InterPro" id="IPR040605">
    <property type="entry name" value="Glyco_hydro2_dom5"/>
</dbReference>
<dbReference type="RefSeq" id="WP_283434714.1">
    <property type="nucleotide sequence ID" value="NZ_FXUG01000016.1"/>
</dbReference>
<sequence length="1024" mass="114521">MKSLSAVSLPNLIMGLASLSVLSLNGFAGTGIAGQQSFDKGWRFVQRDVSGGEQVDLDDSTWRVLDVPHDWAFEADYSRDAAQRDTGGYKPGGIGWYRKQFEVPAEWQNKRVSIHFDGVYMNSEVWINGHRLGKRPYGYIPFHYDLTEYLQPGENVVAVRVDNSLEPSARWYHGCGIYAHVNLQATAPIHVANDGVLIRTPKVDKKHAAVSVTTELVNQTEQPAKMALRTQILDQESVVVAEVRKSVLIPAGEIQTVTQDLAIKNPELWSPESPTLYRVRSTLANGEEVVTRFGVRTIRWDTATGFWINGKNTKLLGVADHMEAGPVGAAIPDELNRWKIQLLKDMGCNAIRVAHNPQTPAFYDLCDELGMLVMDEIFDGWSRKAKQDYGKQAFNEWWERDLRTWLKANRNHPSVVIWSMGNETHGKVASKLVEVCHELDPTRLVTSGHSGSEVMDVLGVNGASESQRFYQKPPPEKPFVATEAPHTWQVRGYYRSQSWFRDGANARSGPFPLPDLTEKEIFTYDWIDPAKREHRKQIFNSSYDNAMVRITARKNWELMRDLPWYSGHFRWTGFDYLGEAGYVHGGWPFRAFMGGALDLAGFKKDLFYFYQSQWTTKPMAHILPHWTHPKMAAGTEVPVWVYSNCDEVELFLNGKSLGKDQPGTKWDEMQCEWMVPWTPGKLVAIGYQDGVEVIRDTQQTAAEPAQLRLAATGDLNPIVTVEQVDEKGVMNPYAENRIHYHVDGPARILSLESGNPVNTENNYGQPSREAFFGKSRCFLGLTASSKAESASDLAVVAGAILGDKNLMTSHSISIDVQSIAIQGETSGDDFQVRYSVDGSDPSLQYEGSFKVKDDTLVRATVSRGDELLFEMQERFGPGQGLYWGSPQDESEEVAKSNGDQAEDAVFQNARVVTKGTGFHGKGFLDFGSKANAFVEWYQENDGDDYEGSISIRYSCKASKGGGRTMKLLHNGKVIKANLFFPNTATWGRDWKTVQVKVPFVRGGNTLRLATLTGGGPYIDELIVQ</sequence>
<dbReference type="PANTHER" id="PTHR42732:SF1">
    <property type="entry name" value="BETA-MANNOSIDASE"/>
    <property type="match status" value="1"/>
</dbReference>
<dbReference type="Pfam" id="PF18565">
    <property type="entry name" value="Glyco_hydro2_C5"/>
    <property type="match status" value="1"/>
</dbReference>
<dbReference type="Proteomes" id="UP001158067">
    <property type="component" value="Unassembled WGS sequence"/>
</dbReference>
<dbReference type="InterPro" id="IPR036156">
    <property type="entry name" value="Beta-gal/glucu_dom_sf"/>
</dbReference>
<dbReference type="InterPro" id="IPR006101">
    <property type="entry name" value="Glyco_hydro_2"/>
</dbReference>
<dbReference type="SUPFAM" id="SSF49785">
    <property type="entry name" value="Galactose-binding domain-like"/>
    <property type="match status" value="2"/>
</dbReference>
<dbReference type="Pfam" id="PF16355">
    <property type="entry name" value="DUF4982"/>
    <property type="match status" value="1"/>
</dbReference>
<keyword evidence="2" id="KW-0378">Hydrolase</keyword>
<keyword evidence="7" id="KW-1185">Reference proteome</keyword>